<reference evidence="4 5" key="1">
    <citation type="submission" date="2013-10" db="EMBL/GenBank/DDBJ databases">
        <authorList>
            <consortium name="International Citrus Genome Consortium"/>
            <person name="Jenkins J."/>
            <person name="Schmutz J."/>
            <person name="Prochnik S."/>
            <person name="Rokhsar D."/>
            <person name="Gmitter F."/>
            <person name="Ollitrault P."/>
            <person name="Machado M."/>
            <person name="Talon M."/>
            <person name="Wincker P."/>
            <person name="Jaillon O."/>
            <person name="Morgante M."/>
        </authorList>
    </citation>
    <scope>NUCLEOTIDE SEQUENCE</scope>
    <source>
        <strain evidence="5">cv. Clemenules</strain>
    </source>
</reference>
<dbReference type="PROSITE" id="PS51297">
    <property type="entry name" value="K_BOX"/>
    <property type="match status" value="1"/>
</dbReference>
<proteinExistence type="predicted"/>
<name>V4SH44_CITCL</name>
<evidence type="ECO:0000313" key="5">
    <source>
        <dbReference type="Proteomes" id="UP000030687"/>
    </source>
</evidence>
<keyword evidence="1" id="KW-0175">Coiled coil</keyword>
<organism evidence="4 5">
    <name type="scientific">Citrus clementina</name>
    <name type="common">Clementine</name>
    <name type="synonym">Citrus deliciosa x Citrus sinensis</name>
    <dbReference type="NCBI Taxonomy" id="85681"/>
    <lineage>
        <taxon>Eukaryota</taxon>
        <taxon>Viridiplantae</taxon>
        <taxon>Streptophyta</taxon>
        <taxon>Embryophyta</taxon>
        <taxon>Tracheophyta</taxon>
        <taxon>Spermatophyta</taxon>
        <taxon>Magnoliopsida</taxon>
        <taxon>eudicotyledons</taxon>
        <taxon>Gunneridae</taxon>
        <taxon>Pentapetalae</taxon>
        <taxon>rosids</taxon>
        <taxon>malvids</taxon>
        <taxon>Sapindales</taxon>
        <taxon>Rutaceae</taxon>
        <taxon>Aurantioideae</taxon>
        <taxon>Citrus</taxon>
    </lineage>
</organism>
<evidence type="ECO:0000256" key="2">
    <source>
        <dbReference type="SAM" id="MobiDB-lite"/>
    </source>
</evidence>
<accession>V4SH44</accession>
<dbReference type="InParanoid" id="V4SH44"/>
<dbReference type="AlphaFoldDB" id="V4SH44"/>
<dbReference type="OMA" id="DHFDYET"/>
<keyword evidence="5" id="KW-1185">Reference proteome</keyword>
<dbReference type="Pfam" id="PF01486">
    <property type="entry name" value="K-box"/>
    <property type="match status" value="1"/>
</dbReference>
<dbReference type="GO" id="GO:0003700">
    <property type="term" value="F:DNA-binding transcription factor activity"/>
    <property type="evidence" value="ECO:0007669"/>
    <property type="project" value="InterPro"/>
</dbReference>
<dbReference type="InterPro" id="IPR050142">
    <property type="entry name" value="MADS-box/MEF2_TF"/>
</dbReference>
<protein>
    <recommendedName>
        <fullName evidence="3">K-box domain-containing protein</fullName>
    </recommendedName>
</protein>
<feature type="domain" description="K-box" evidence="3">
    <location>
        <begin position="25"/>
        <end position="115"/>
    </location>
</feature>
<feature type="coiled-coil region" evidence="1">
    <location>
        <begin position="25"/>
        <end position="52"/>
    </location>
</feature>
<dbReference type="STRING" id="85681.V4SH44"/>
<dbReference type="Gramene" id="ESR47008">
    <property type="protein sequence ID" value="ESR47008"/>
    <property type="gene ID" value="CICLE_v10003094mg"/>
</dbReference>
<gene>
    <name evidence="4" type="ORF">CICLE_v10003094mg</name>
</gene>
<dbReference type="KEGG" id="cic:CICLE_v10003094mg"/>
<evidence type="ECO:0000259" key="3">
    <source>
        <dbReference type="PROSITE" id="PS51297"/>
    </source>
</evidence>
<evidence type="ECO:0000256" key="1">
    <source>
        <dbReference type="SAM" id="Coils"/>
    </source>
</evidence>
<dbReference type="GO" id="GO:0005634">
    <property type="term" value="C:nucleus"/>
    <property type="evidence" value="ECO:0007669"/>
    <property type="project" value="InterPro"/>
</dbReference>
<feature type="region of interest" description="Disordered" evidence="2">
    <location>
        <begin position="1"/>
        <end position="21"/>
    </location>
</feature>
<feature type="compositionally biased region" description="Basic and acidic residues" evidence="2">
    <location>
        <begin position="1"/>
        <end position="17"/>
    </location>
</feature>
<dbReference type="PANTHER" id="PTHR48019">
    <property type="entry name" value="SERUM RESPONSE FACTOR HOMOLOG"/>
    <property type="match status" value="1"/>
</dbReference>
<dbReference type="EMBL" id="KI536799">
    <property type="protein sequence ID" value="ESR47008.1"/>
    <property type="molecule type" value="Genomic_DNA"/>
</dbReference>
<dbReference type="Proteomes" id="UP000030687">
    <property type="component" value="Unassembled WGS sequence"/>
</dbReference>
<dbReference type="InterPro" id="IPR002487">
    <property type="entry name" value="TF_Kbox"/>
</dbReference>
<sequence>MKSVIERYNKSKEEHHQLGNPASEVKFWQQEAAALRQQLQNLQENHRQMMGEELSGLSVKDLQNLENQLEMSLRGVRMKKDQILMDEIQELSRKGNLIHQENVELYKKVNLIRQENMELYTKVYGTRDLNGSNRNPLHTNNIGIGEDSHIPVRLQLSQPQHETPARATKLGRLQLH</sequence>
<evidence type="ECO:0000313" key="4">
    <source>
        <dbReference type="EMBL" id="ESR47008.1"/>
    </source>
</evidence>
<dbReference type="eggNOG" id="KOG0014">
    <property type="taxonomic scope" value="Eukaryota"/>
</dbReference>